<feature type="coiled-coil region" evidence="1">
    <location>
        <begin position="319"/>
        <end position="357"/>
    </location>
</feature>
<feature type="region of interest" description="Disordered" evidence="2">
    <location>
        <begin position="1095"/>
        <end position="1121"/>
    </location>
</feature>
<evidence type="ECO:0000256" key="2">
    <source>
        <dbReference type="SAM" id="MobiDB-lite"/>
    </source>
</evidence>
<feature type="compositionally biased region" description="Basic residues" evidence="2">
    <location>
        <begin position="1208"/>
        <end position="1218"/>
    </location>
</feature>
<dbReference type="InterPro" id="IPR001715">
    <property type="entry name" value="CH_dom"/>
</dbReference>
<dbReference type="Ensembl" id="ENSCSAVT00000018813.1">
    <property type="protein sequence ID" value="ENSCSAVP00000018611.1"/>
    <property type="gene ID" value="ENSCSAVG00000010939.1"/>
</dbReference>
<dbReference type="PANTHER" id="PTHR14919">
    <property type="entry name" value="KPL2-RELATED"/>
    <property type="match status" value="1"/>
</dbReference>
<dbReference type="GO" id="GO:0007288">
    <property type="term" value="P:sperm axoneme assembly"/>
    <property type="evidence" value="ECO:0007669"/>
    <property type="project" value="TreeGrafter"/>
</dbReference>
<reference evidence="6" key="1">
    <citation type="submission" date="2003-08" db="EMBL/GenBank/DDBJ databases">
        <authorList>
            <person name="Birren B."/>
            <person name="Nusbaum C."/>
            <person name="Abebe A."/>
            <person name="Abouelleil A."/>
            <person name="Adekoya E."/>
            <person name="Ait-zahra M."/>
            <person name="Allen N."/>
            <person name="Allen T."/>
            <person name="An P."/>
            <person name="Anderson M."/>
            <person name="Anderson S."/>
            <person name="Arachchi H."/>
            <person name="Armbruster J."/>
            <person name="Bachantsang P."/>
            <person name="Baldwin J."/>
            <person name="Barry A."/>
            <person name="Bayul T."/>
            <person name="Blitshsteyn B."/>
            <person name="Bloom T."/>
            <person name="Blye J."/>
            <person name="Boguslavskiy L."/>
            <person name="Borowsky M."/>
            <person name="Boukhgalter B."/>
            <person name="Brunache A."/>
            <person name="Butler J."/>
            <person name="Calixte N."/>
            <person name="Calvo S."/>
            <person name="Camarata J."/>
            <person name="Campo K."/>
            <person name="Chang J."/>
            <person name="Cheshatsang Y."/>
            <person name="Citroen M."/>
            <person name="Collymore A."/>
            <person name="Considine T."/>
            <person name="Cook A."/>
            <person name="Cooke P."/>
            <person name="Corum B."/>
            <person name="Cuomo C."/>
            <person name="David R."/>
            <person name="Dawoe T."/>
            <person name="Degray S."/>
            <person name="Dodge S."/>
            <person name="Dooley K."/>
            <person name="Dorje P."/>
            <person name="Dorjee K."/>
            <person name="Dorris L."/>
            <person name="Duffey N."/>
            <person name="Dupes A."/>
            <person name="Elkins T."/>
            <person name="Engels R."/>
            <person name="Erickson J."/>
            <person name="Farina A."/>
            <person name="Faro S."/>
            <person name="Ferreira P."/>
            <person name="Fischer H."/>
            <person name="Fitzgerald M."/>
            <person name="Foley K."/>
            <person name="Gage D."/>
            <person name="Galagan J."/>
            <person name="Gearin G."/>
            <person name="Gnerre S."/>
            <person name="Gnirke A."/>
            <person name="Goyette A."/>
            <person name="Graham J."/>
            <person name="Grandbois E."/>
            <person name="Gyaltsen K."/>
            <person name="Hafez N."/>
            <person name="Hagopian D."/>
            <person name="Hagos B."/>
            <person name="Hall J."/>
            <person name="Hatcher B."/>
            <person name="Heller A."/>
            <person name="Higgins H."/>
            <person name="Honan T."/>
            <person name="Horn A."/>
            <person name="Houde N."/>
            <person name="Hughes L."/>
            <person name="Hulme W."/>
            <person name="Husby E."/>
            <person name="Iliev I."/>
            <person name="Jaffe D."/>
            <person name="Jones C."/>
            <person name="Kamal M."/>
            <person name="Kamat A."/>
            <person name="Kamvysselis M."/>
            <person name="Karlsson E."/>
            <person name="Kells C."/>
            <person name="Kieu A."/>
            <person name="Kisner P."/>
            <person name="Kodira C."/>
            <person name="Kulbokas E."/>
            <person name="Labutti K."/>
            <person name="Lama D."/>
            <person name="Landers T."/>
            <person name="Leger J."/>
            <person name="Levine S."/>
            <person name="Lewis D."/>
            <person name="Lewis T."/>
            <person name="Lindblad-toh K."/>
            <person name="Liu X."/>
            <person name="Lokyitsang T."/>
            <person name="Lokyitsang Y."/>
            <person name="Lucien O."/>
            <person name="Lui A."/>
            <person name="Ma L.J."/>
            <person name="Mabbitt R."/>
            <person name="Macdonald J."/>
            <person name="Maclean C."/>
            <person name="Major J."/>
            <person name="Manning J."/>
            <person name="Marabella R."/>
            <person name="Maru K."/>
            <person name="Matthews C."/>
            <person name="Mauceli E."/>
            <person name="Mccarthy M."/>
            <person name="Mcdonough S."/>
            <person name="Mcghee T."/>
            <person name="Meldrim J."/>
            <person name="Meneus L."/>
            <person name="Mesirov J."/>
            <person name="Mihalev A."/>
            <person name="Mihova T."/>
            <person name="Mikkelsen T."/>
            <person name="Mlenga V."/>
            <person name="Moru K."/>
            <person name="Mozes J."/>
            <person name="Mulrain L."/>
            <person name="Munson G."/>
            <person name="Naylor J."/>
            <person name="Newes C."/>
            <person name="Nguyen C."/>
            <person name="Nguyen N."/>
            <person name="Nguyen T."/>
            <person name="Nicol R."/>
            <person name="Nielsen C."/>
            <person name="Nizzari M."/>
            <person name="Norbu C."/>
            <person name="Norbu N."/>
            <person name="O'donnell P."/>
            <person name="Okoawo O."/>
            <person name="O'leary S."/>
            <person name="Omotosho B."/>
            <person name="O'neill K."/>
            <person name="Osman S."/>
            <person name="Parker S."/>
            <person name="Perrin D."/>
            <person name="Phunkhang P."/>
            <person name="Piqani B."/>
            <person name="Purcell S."/>
            <person name="Rachupka T."/>
            <person name="Ramasamy U."/>
            <person name="Rameau R."/>
            <person name="Ray V."/>
            <person name="Raymond C."/>
            <person name="Retta R."/>
            <person name="Richardson S."/>
            <person name="Rise C."/>
            <person name="Rodriguez J."/>
            <person name="Rogers J."/>
            <person name="Rogov P."/>
            <person name="Rutman M."/>
            <person name="Schupbach R."/>
            <person name="Seaman C."/>
            <person name="Settipalli S."/>
            <person name="Sharpe T."/>
            <person name="Sheridan J."/>
            <person name="Sherpa N."/>
            <person name="Shi J."/>
            <person name="Smirnov S."/>
            <person name="Smith C."/>
            <person name="Sougnez C."/>
            <person name="Spencer B."/>
            <person name="Stalker J."/>
            <person name="Stange-thomann N."/>
            <person name="Stavropoulos S."/>
            <person name="Stetson K."/>
            <person name="Stone C."/>
            <person name="Stone S."/>
            <person name="Stubbs M."/>
            <person name="Talamas J."/>
            <person name="Tchuinga P."/>
            <person name="Tenzing P."/>
            <person name="Tesfaye S."/>
            <person name="Theodore J."/>
            <person name="Thoulutsang Y."/>
            <person name="Topham K."/>
            <person name="Towey S."/>
            <person name="Tsamla T."/>
            <person name="Tsomo N."/>
            <person name="Vallee D."/>
            <person name="Vassiliev H."/>
            <person name="Venkataraman V."/>
            <person name="Vinson J."/>
            <person name="Vo A."/>
            <person name="Wade C."/>
            <person name="Wang S."/>
            <person name="Wangchuk T."/>
            <person name="Wangdi T."/>
            <person name="Whittaker C."/>
            <person name="Wilkinson J."/>
            <person name="Wu Y."/>
            <person name="Wyman D."/>
            <person name="Yadav S."/>
            <person name="Yang S."/>
            <person name="Yang X."/>
            <person name="Yeager S."/>
            <person name="Yee E."/>
            <person name="Young G."/>
            <person name="Zainoun J."/>
            <person name="Zembeck L."/>
            <person name="Zimmer A."/>
            <person name="Zody M."/>
            <person name="Lander E."/>
        </authorList>
    </citation>
    <scope>NUCLEOTIDE SEQUENCE [LARGE SCALE GENOMIC DNA]</scope>
</reference>
<protein>
    <recommendedName>
        <fullName evidence="7">Calponin-homology (CH) domain-containing protein</fullName>
    </recommendedName>
</protein>
<reference evidence="5" key="3">
    <citation type="submission" date="2025-09" db="UniProtKB">
        <authorList>
            <consortium name="Ensembl"/>
        </authorList>
    </citation>
    <scope>IDENTIFICATION</scope>
</reference>
<dbReference type="GO" id="GO:0002177">
    <property type="term" value="C:manchette"/>
    <property type="evidence" value="ECO:0007669"/>
    <property type="project" value="TreeGrafter"/>
</dbReference>
<dbReference type="eggNOG" id="ENOG502QR7Y">
    <property type="taxonomic scope" value="Eukaryota"/>
</dbReference>
<dbReference type="PROSITE" id="PS50021">
    <property type="entry name" value="CH"/>
    <property type="match status" value="1"/>
</dbReference>
<dbReference type="InterPro" id="IPR052634">
    <property type="entry name" value="Sperm_flagellar-bone_growth"/>
</dbReference>
<feature type="domain" description="Calponin-homology (CH)" evidence="3">
    <location>
        <begin position="1"/>
        <end position="105"/>
    </location>
</feature>
<dbReference type="Pfam" id="PF06294">
    <property type="entry name" value="CH_2"/>
    <property type="match status" value="1"/>
</dbReference>
<dbReference type="SUPFAM" id="SSF52540">
    <property type="entry name" value="P-loop containing nucleoside triphosphate hydrolases"/>
    <property type="match status" value="1"/>
</dbReference>
<feature type="domain" description="EF-hand" evidence="4">
    <location>
        <begin position="1451"/>
        <end position="1486"/>
    </location>
</feature>
<dbReference type="Gene3D" id="1.10.418.10">
    <property type="entry name" value="Calponin-like domain"/>
    <property type="match status" value="1"/>
</dbReference>
<dbReference type="Pfam" id="PF00406">
    <property type="entry name" value="ADK"/>
    <property type="match status" value="1"/>
</dbReference>
<dbReference type="GO" id="GO:0005509">
    <property type="term" value="F:calcium ion binding"/>
    <property type="evidence" value="ECO:0007669"/>
    <property type="project" value="InterPro"/>
</dbReference>
<dbReference type="PROSITE" id="PS50222">
    <property type="entry name" value="EF_HAND_2"/>
    <property type="match status" value="1"/>
</dbReference>
<proteinExistence type="predicted"/>
<dbReference type="GO" id="GO:0005737">
    <property type="term" value="C:cytoplasm"/>
    <property type="evidence" value="ECO:0007669"/>
    <property type="project" value="UniProtKB-ARBA"/>
</dbReference>
<dbReference type="InterPro" id="IPR010441">
    <property type="entry name" value="CH_2"/>
</dbReference>
<evidence type="ECO:0000259" key="4">
    <source>
        <dbReference type="PROSITE" id="PS50222"/>
    </source>
</evidence>
<reference evidence="5" key="2">
    <citation type="submission" date="2025-08" db="UniProtKB">
        <authorList>
            <consortium name="Ensembl"/>
        </authorList>
    </citation>
    <scope>IDENTIFICATION</scope>
</reference>
<evidence type="ECO:0000313" key="6">
    <source>
        <dbReference type="Proteomes" id="UP000007875"/>
    </source>
</evidence>
<feature type="region of interest" description="Disordered" evidence="2">
    <location>
        <begin position="799"/>
        <end position="875"/>
    </location>
</feature>
<dbReference type="HOGENOM" id="CLU_002424_1_0_1"/>
<feature type="compositionally biased region" description="Basic and acidic residues" evidence="2">
    <location>
        <begin position="805"/>
        <end position="814"/>
    </location>
</feature>
<dbReference type="STRING" id="51511.ENSCSAVP00000018611"/>
<accession>H2ZLZ5</accession>
<dbReference type="Gene3D" id="3.40.50.300">
    <property type="entry name" value="P-loop containing nucleotide triphosphate hydrolases"/>
    <property type="match status" value="1"/>
</dbReference>
<evidence type="ECO:0000313" key="5">
    <source>
        <dbReference type="Ensembl" id="ENSCSAVP00000018611.1"/>
    </source>
</evidence>
<dbReference type="InterPro" id="IPR036872">
    <property type="entry name" value="CH_dom_sf"/>
</dbReference>
<organism evidence="5 6">
    <name type="scientific">Ciona savignyi</name>
    <name type="common">Pacific transparent sea squirt</name>
    <dbReference type="NCBI Taxonomy" id="51511"/>
    <lineage>
        <taxon>Eukaryota</taxon>
        <taxon>Metazoa</taxon>
        <taxon>Chordata</taxon>
        <taxon>Tunicata</taxon>
        <taxon>Ascidiacea</taxon>
        <taxon>Phlebobranchia</taxon>
        <taxon>Cionidae</taxon>
        <taxon>Ciona</taxon>
    </lineage>
</organism>
<keyword evidence="6" id="KW-1185">Reference proteome</keyword>
<evidence type="ECO:0008006" key="7">
    <source>
        <dbReference type="Google" id="ProtNLM"/>
    </source>
</evidence>
<name>H2ZLZ5_CIOSA</name>
<dbReference type="InterPro" id="IPR056199">
    <property type="entry name" value="SPEF2_C"/>
</dbReference>
<dbReference type="Pfam" id="PF24082">
    <property type="entry name" value="SPEF2_C"/>
    <property type="match status" value="1"/>
</dbReference>
<dbReference type="GeneTree" id="ENSGT00390000008160"/>
<feature type="compositionally biased region" description="Basic and acidic residues" evidence="2">
    <location>
        <begin position="656"/>
        <end position="665"/>
    </location>
</feature>
<keyword evidence="1" id="KW-0175">Coiled coil</keyword>
<dbReference type="InParanoid" id="H2ZLZ5"/>
<dbReference type="GO" id="GO:0097225">
    <property type="term" value="C:sperm midpiece"/>
    <property type="evidence" value="ECO:0007669"/>
    <property type="project" value="TreeGrafter"/>
</dbReference>
<dbReference type="PANTHER" id="PTHR14919:SF0">
    <property type="entry name" value="SPERM FLAGELLAR PROTEIN 2"/>
    <property type="match status" value="1"/>
</dbReference>
<evidence type="ECO:0000259" key="3">
    <source>
        <dbReference type="PROSITE" id="PS50021"/>
    </source>
</evidence>
<dbReference type="InterPro" id="IPR054517">
    <property type="entry name" value="SPEF2_D5"/>
</dbReference>
<sequence>MTDILCKWLNEEVKLTKKIDKSEFAADFASGFYLGEILNKFQLQHDFDKFSAGQTADAKLNNFTRLEPVLHLLEIPFDTNIAYDIMMMRHGTATRLLYQVYIALHRKVKSNLTGAAMESMRPSAPVKLEQIESALYKEVKFRFQKQTEILAKIQAATVHIPKPPPSKTLKAINLKREFRQKREADMVRNEIKSFESNLTKLVAPSSSQTDNRLLIFLLTAGDGLQSSIEYLQQIKTRLEEDATARDERAKRRRKVLVDQMKAHHTQEESLRQEQVVQRLMRQSQQERRIAVQLMQARREKDVIRRNRIFQEKQVETRRLQDFQDALDREAALNKLAKEEYEEEIKKEFELHQQIRSQHALDKYRKHYNLCKEVLDSITDFACKIGEYRELTEKKVPEKLVREWRDFVITGQPLYVSSDFALREKIELEKESLLDDQDFAEYKSMVGEWKPSTDTEIRFPPENNNILGHILHRMFSIVAPTPPPTPPPVFPEFPIRVAVLGKMFAGKSTIISQLATQHRILQLSVNEILSSAVDGLTDQHTDSTCLYTYNQVKYEVRSNKTFLCLPDEEQDTSAQNTLAMQAVVSLFCNPLHSSATETHLKKGEVVPNEILVGLLVSRIQRIPAGTGWVLDGFPTNIEQAMLLENALTGSEATLTGEKSKSSDKKKSSIVLDPKPVKEKPPTPAGLHMVIHVDVSDETILSRACGRTCKSINGTETGNTYHAKFQPPPFGSHTGLGKNDRIQAQVQHRITSFHNNWEKLEKFYSELTTVHQIDGELGKTEIQGKPDEEFVAEVSEKLVEEIPQEQVKTEKSEQLRPESASSNKTKSPRGSARKKSSEKSDKKSRSRSGSNKSSKEKNRSVTPHPPAIIEPVEAEEVAKPKPGEKQWVYVDEDLPLMLAHTAVPYWRNTEATYIKSCKFVFREVRMERESIIRYLYEIRQDFQMHLCRPDHKQTFVTAWQHDYNSIADDLRKDEETQAELHQRLDDLREKLWDICDTRKEEIEVERSNLVSEGWLQDHLGILTNLYLTLMQSEIDRFEDTTRVIKDYYSGMRNSIPGENVPTGQLPRLPLVEHDIAAGTSAVQSSLTIPLIQRGAPFGNQMEEGGKGKKGKAAAPAGSDSPIQEDKLEEKTIEEAFSFASNAIANVVHGCVSAKEAEEEEERLVKEEAEKAKAALLDLRNINLIKDEAPYNNDLCKKVYYYVLTKWKKSAKGKKGGKGGKSKSPTPVPPTPVEEESEEDKRKKETALRLKDEYFAVLHFEEAAAKDRLKLIKNRSVHTLSDLYNKSDQTFADMNDWIGSRYLREMAAIDNLSAVVRQSVEEGVQLEYELLLEQDEFIINHEAKVIRTPSPPPKPDPIEASQPDVFTIVQMGKLYTHFRGVAPNGMILNKAFIEVLADTAALDAGADSLPDMWVNVSYNQLVELAELLSGESEYIDWRKFLLVAAFPWQQPTTAELLKARSAFQQHDVCGNGWISRDQFNNVKLWLEKDDSSNDPDVYNRDKHFSEFCFTLFSDWEQTPPRLDYVNMLMYFAMDENSVAGFLR</sequence>
<dbReference type="InterPro" id="IPR002048">
    <property type="entry name" value="EF_hand_dom"/>
</dbReference>
<evidence type="ECO:0000256" key="1">
    <source>
        <dbReference type="SAM" id="Coils"/>
    </source>
</evidence>
<dbReference type="Pfam" id="PF22946">
    <property type="entry name" value="SPEF2_D5"/>
    <property type="match status" value="1"/>
</dbReference>
<dbReference type="InterPro" id="IPR027417">
    <property type="entry name" value="P-loop_NTPase"/>
</dbReference>
<dbReference type="OMA" id="IMETKQQ"/>
<feature type="region of interest" description="Disordered" evidence="2">
    <location>
        <begin position="653"/>
        <end position="683"/>
    </location>
</feature>
<dbReference type="Proteomes" id="UP000007875">
    <property type="component" value="Unassembled WGS sequence"/>
</dbReference>
<feature type="region of interest" description="Disordered" evidence="2">
    <location>
        <begin position="1208"/>
        <end position="1241"/>
    </location>
</feature>